<reference evidence="1 2" key="1">
    <citation type="journal article" date="2019" name="Syst. Appl. Microbiol.">
        <title>Microvirga tunisiensis sp. nov., a root nodule symbiotic bacterium isolated from Lupinus micranthus and L. luteus grown in Northern Tunisia.</title>
        <authorList>
            <person name="Msaddak A."/>
            <person name="Rejili M."/>
            <person name="Duran D."/>
            <person name="Mars M."/>
            <person name="Palacios J.M."/>
            <person name="Ruiz-Argueso T."/>
            <person name="Rey L."/>
            <person name="Imperial J."/>
        </authorList>
    </citation>
    <scope>NUCLEOTIDE SEQUENCE [LARGE SCALE GENOMIC DNA]</scope>
    <source>
        <strain evidence="1 2">Lmie10</strain>
    </source>
</reference>
<proteinExistence type="predicted"/>
<evidence type="ECO:0000313" key="1">
    <source>
        <dbReference type="EMBL" id="MPR30064.1"/>
    </source>
</evidence>
<protein>
    <submittedName>
        <fullName evidence="1">Uncharacterized protein</fullName>
    </submittedName>
</protein>
<keyword evidence="2" id="KW-1185">Reference proteome</keyword>
<name>A0A5N7MVE4_9HYPH</name>
<gene>
    <name evidence="1" type="ORF">FS320_34675</name>
</gene>
<sequence>MSVSNPFSLKATAHWGELAAKIDEIAERAGVPARERLTLETTLAALPWRERRRLGLILEGVRMQATSEDLRVAVDKMHGLARSGPAG</sequence>
<feature type="non-terminal residue" evidence="1">
    <location>
        <position position="87"/>
    </location>
</feature>
<organism evidence="1 2">
    <name type="scientific">Microvirga tunisiensis</name>
    <dbReference type="NCBI Taxonomy" id="2108360"/>
    <lineage>
        <taxon>Bacteria</taxon>
        <taxon>Pseudomonadati</taxon>
        <taxon>Pseudomonadota</taxon>
        <taxon>Alphaproteobacteria</taxon>
        <taxon>Hyphomicrobiales</taxon>
        <taxon>Methylobacteriaceae</taxon>
        <taxon>Microvirga</taxon>
    </lineage>
</organism>
<dbReference type="EMBL" id="VOSK01000304">
    <property type="protein sequence ID" value="MPR30064.1"/>
    <property type="molecule type" value="Genomic_DNA"/>
</dbReference>
<accession>A0A5N7MVE4</accession>
<dbReference type="AlphaFoldDB" id="A0A5N7MVE4"/>
<comment type="caution">
    <text evidence="1">The sequence shown here is derived from an EMBL/GenBank/DDBJ whole genome shotgun (WGS) entry which is preliminary data.</text>
</comment>
<dbReference type="Proteomes" id="UP000403266">
    <property type="component" value="Unassembled WGS sequence"/>
</dbReference>
<evidence type="ECO:0000313" key="2">
    <source>
        <dbReference type="Proteomes" id="UP000403266"/>
    </source>
</evidence>